<dbReference type="Gene3D" id="1.10.720.30">
    <property type="entry name" value="SAP domain"/>
    <property type="match status" value="1"/>
</dbReference>
<dbReference type="AlphaFoldDB" id="B8CMD5"/>
<proteinExistence type="predicted"/>
<dbReference type="GO" id="GO:0003677">
    <property type="term" value="F:DNA binding"/>
    <property type="evidence" value="ECO:0007669"/>
    <property type="project" value="InterPro"/>
</dbReference>
<dbReference type="InterPro" id="IPR036361">
    <property type="entry name" value="SAP_dom_sf"/>
</dbReference>
<keyword evidence="3" id="KW-1185">Reference proteome</keyword>
<dbReference type="Pfam" id="PF09905">
    <property type="entry name" value="VF530"/>
    <property type="match status" value="1"/>
</dbReference>
<feature type="compositionally biased region" description="Polar residues" evidence="1">
    <location>
        <begin position="159"/>
        <end position="170"/>
    </location>
</feature>
<dbReference type="Proteomes" id="UP000000753">
    <property type="component" value="Chromosome"/>
</dbReference>
<organism evidence="2 3">
    <name type="scientific">Shewanella piezotolerans (strain WP3 / JCM 13877)</name>
    <dbReference type="NCBI Taxonomy" id="225849"/>
    <lineage>
        <taxon>Bacteria</taxon>
        <taxon>Pseudomonadati</taxon>
        <taxon>Pseudomonadota</taxon>
        <taxon>Gammaproteobacteria</taxon>
        <taxon>Alteromonadales</taxon>
        <taxon>Shewanellaceae</taxon>
        <taxon>Shewanella</taxon>
    </lineage>
</organism>
<sequence>MIERPMLEHQKNNPLHGLNLETMLTELIKFYDFKVLYAALRLECFNLNPNMEACVKFLKKTEWARERVESFYLYRFKRMPKGSEQQMELKPRERGYANGIVPRQPQKLTVELVAEMRAKAQENYKAMKNSGQRPRYGKDKPKAQDSYAQNKRSAGKRSAPSQDPTNPWGK</sequence>
<evidence type="ECO:0000313" key="2">
    <source>
        <dbReference type="EMBL" id="ACJ29192.1"/>
    </source>
</evidence>
<dbReference type="InterPro" id="IPR018668">
    <property type="entry name" value="DNA-binding_VF530-like"/>
</dbReference>
<evidence type="ECO:0000313" key="3">
    <source>
        <dbReference type="Proteomes" id="UP000000753"/>
    </source>
</evidence>
<protein>
    <recommendedName>
        <fullName evidence="4">DNA-binding protein VF530</fullName>
    </recommendedName>
</protein>
<dbReference type="eggNOG" id="COG4628">
    <property type="taxonomic scope" value="Bacteria"/>
</dbReference>
<name>B8CMD5_SHEPW</name>
<dbReference type="HOGENOM" id="CLU_111109_0_0_6"/>
<evidence type="ECO:0000256" key="1">
    <source>
        <dbReference type="SAM" id="MobiDB-lite"/>
    </source>
</evidence>
<evidence type="ECO:0008006" key="4">
    <source>
        <dbReference type="Google" id="ProtNLM"/>
    </source>
</evidence>
<dbReference type="KEGG" id="swp:swp_2449"/>
<gene>
    <name evidence="2" type="ordered locus">swp_2449</name>
</gene>
<accession>B8CMD5</accession>
<dbReference type="STRING" id="225849.swp_2449"/>
<feature type="region of interest" description="Disordered" evidence="1">
    <location>
        <begin position="123"/>
        <end position="170"/>
    </location>
</feature>
<reference evidence="2 3" key="1">
    <citation type="journal article" date="2008" name="PLoS ONE">
        <title>Environmental adaptation: genomic analysis of the piezotolerant and psychrotolerant deep-sea iron reducing bacterium Shewanella piezotolerans WP3.</title>
        <authorList>
            <person name="Wang F."/>
            <person name="Wang J."/>
            <person name="Jian H."/>
            <person name="Zhang B."/>
            <person name="Li S."/>
            <person name="Wang F."/>
            <person name="Zeng X."/>
            <person name="Gao L."/>
            <person name="Bartlett D.H."/>
            <person name="Yu J."/>
            <person name="Hu S."/>
            <person name="Xiao X."/>
        </authorList>
    </citation>
    <scope>NUCLEOTIDE SEQUENCE [LARGE SCALE GENOMIC DNA]</scope>
    <source>
        <strain evidence="3">WP3 / JCM 13877</strain>
    </source>
</reference>
<dbReference type="EMBL" id="CP000472">
    <property type="protein sequence ID" value="ACJ29192.1"/>
    <property type="molecule type" value="Genomic_DNA"/>
</dbReference>